<protein>
    <recommendedName>
        <fullName evidence="3 12">Flagellar biosynthetic protein FlhB</fullName>
    </recommendedName>
</protein>
<dbReference type="InterPro" id="IPR029025">
    <property type="entry name" value="T3SS_substrate_exporter_C"/>
</dbReference>
<dbReference type="Proteomes" id="UP000601171">
    <property type="component" value="Unassembled WGS sequence"/>
</dbReference>
<evidence type="ECO:0000256" key="4">
    <source>
        <dbReference type="ARBA" id="ARBA00022448"/>
    </source>
</evidence>
<keyword evidence="8 12" id="KW-0653">Protein transport</keyword>
<dbReference type="NCBIfam" id="TIGR00328">
    <property type="entry name" value="flhB"/>
    <property type="match status" value="1"/>
</dbReference>
<comment type="caution">
    <text evidence="14">The sequence shown here is derived from an EMBL/GenBank/DDBJ whole genome shotgun (WGS) entry which is preliminary data.</text>
</comment>
<feature type="transmembrane region" description="Helical" evidence="12">
    <location>
        <begin position="31"/>
        <end position="52"/>
    </location>
</feature>
<evidence type="ECO:0000313" key="14">
    <source>
        <dbReference type="EMBL" id="MBC8588342.1"/>
    </source>
</evidence>
<dbReference type="AlphaFoldDB" id="A0A926IFC5"/>
<dbReference type="RefSeq" id="WP_262429790.1">
    <property type="nucleotide sequence ID" value="NZ_JACRTG010000018.1"/>
</dbReference>
<dbReference type="Pfam" id="PF01312">
    <property type="entry name" value="Bac_export_2"/>
    <property type="match status" value="1"/>
</dbReference>
<evidence type="ECO:0000256" key="12">
    <source>
        <dbReference type="RuleBase" id="RU364091"/>
    </source>
</evidence>
<evidence type="ECO:0000256" key="1">
    <source>
        <dbReference type="ARBA" id="ARBA00004651"/>
    </source>
</evidence>
<evidence type="ECO:0000256" key="7">
    <source>
        <dbReference type="ARBA" id="ARBA00022795"/>
    </source>
</evidence>
<dbReference type="Gene3D" id="6.10.250.2080">
    <property type="match status" value="1"/>
</dbReference>
<dbReference type="SUPFAM" id="SSF160544">
    <property type="entry name" value="EscU C-terminal domain-like"/>
    <property type="match status" value="1"/>
</dbReference>
<dbReference type="FunFam" id="3.40.1690.10:FF:000001">
    <property type="entry name" value="Flagellar biosynthetic protein FlhB"/>
    <property type="match status" value="1"/>
</dbReference>
<keyword evidence="14" id="KW-0282">Flagellum</keyword>
<dbReference type="PRINTS" id="PR00950">
    <property type="entry name" value="TYPE3IMSPROT"/>
</dbReference>
<proteinExistence type="inferred from homology"/>
<dbReference type="InterPro" id="IPR006136">
    <property type="entry name" value="FlhB"/>
</dbReference>
<name>A0A926IFC5_9FIRM</name>
<dbReference type="EMBL" id="JACRTG010000018">
    <property type="protein sequence ID" value="MBC8588342.1"/>
    <property type="molecule type" value="Genomic_DNA"/>
</dbReference>
<evidence type="ECO:0000256" key="11">
    <source>
        <dbReference type="ARBA" id="ARBA00023225"/>
    </source>
</evidence>
<keyword evidence="9 12" id="KW-1133">Transmembrane helix</keyword>
<keyword evidence="15" id="KW-1185">Reference proteome</keyword>
<comment type="subcellular location">
    <subcellularLocation>
        <location evidence="1">Cell membrane</location>
        <topology evidence="1">Multi-pass membrane protein</topology>
    </subcellularLocation>
</comment>
<reference evidence="14" key="1">
    <citation type="submission" date="2020-08" db="EMBL/GenBank/DDBJ databases">
        <title>Genome public.</title>
        <authorList>
            <person name="Liu C."/>
            <person name="Sun Q."/>
        </authorList>
    </citation>
    <scope>NUCLEOTIDE SEQUENCE</scope>
    <source>
        <strain evidence="14">BX21</strain>
    </source>
</reference>
<evidence type="ECO:0000256" key="9">
    <source>
        <dbReference type="ARBA" id="ARBA00022989"/>
    </source>
</evidence>
<evidence type="ECO:0000256" key="6">
    <source>
        <dbReference type="ARBA" id="ARBA00022692"/>
    </source>
</evidence>
<gene>
    <name evidence="12 14" type="primary">flhB</name>
    <name evidence="14" type="ORF">H8707_08820</name>
</gene>
<dbReference type="PANTHER" id="PTHR30531">
    <property type="entry name" value="FLAGELLAR BIOSYNTHETIC PROTEIN FLHB"/>
    <property type="match status" value="1"/>
</dbReference>
<evidence type="ECO:0000256" key="10">
    <source>
        <dbReference type="ARBA" id="ARBA00023136"/>
    </source>
</evidence>
<feature type="region of interest" description="Disordered" evidence="13">
    <location>
        <begin position="1"/>
        <end position="21"/>
    </location>
</feature>
<keyword evidence="4 12" id="KW-0813">Transport</keyword>
<feature type="transmembrane region" description="Helical" evidence="12">
    <location>
        <begin position="84"/>
        <end position="114"/>
    </location>
</feature>
<keyword evidence="6 12" id="KW-0812">Transmembrane</keyword>
<evidence type="ECO:0000256" key="2">
    <source>
        <dbReference type="ARBA" id="ARBA00010690"/>
    </source>
</evidence>
<dbReference type="InterPro" id="IPR006135">
    <property type="entry name" value="T3SS_substrate_exporter"/>
</dbReference>
<feature type="compositionally biased region" description="Basic and acidic residues" evidence="13">
    <location>
        <begin position="1"/>
        <end position="16"/>
    </location>
</feature>
<dbReference type="PANTHER" id="PTHR30531:SF12">
    <property type="entry name" value="FLAGELLAR BIOSYNTHETIC PROTEIN FLHB"/>
    <property type="match status" value="1"/>
</dbReference>
<evidence type="ECO:0000256" key="8">
    <source>
        <dbReference type="ARBA" id="ARBA00022927"/>
    </source>
</evidence>
<evidence type="ECO:0000313" key="15">
    <source>
        <dbReference type="Proteomes" id="UP000601171"/>
    </source>
</evidence>
<dbReference type="GO" id="GO:0044780">
    <property type="term" value="P:bacterial-type flagellum assembly"/>
    <property type="evidence" value="ECO:0007669"/>
    <property type="project" value="InterPro"/>
</dbReference>
<comment type="caution">
    <text evidence="12">Lacks conserved residue(s) required for the propagation of feature annotation.</text>
</comment>
<keyword evidence="7 12" id="KW-1005">Bacterial flagellum biogenesis</keyword>
<comment type="function">
    <text evidence="12">Required for formation of the rod structure in the basal body of the flagellar apparatus. Together with FliI and FliH, may constitute the export apparatus of flagellin.</text>
</comment>
<keyword evidence="10 12" id="KW-0472">Membrane</keyword>
<organism evidence="14 15">
    <name type="scientific">Paratissierella segnis</name>
    <dbReference type="NCBI Taxonomy" id="2763679"/>
    <lineage>
        <taxon>Bacteria</taxon>
        <taxon>Bacillati</taxon>
        <taxon>Bacillota</taxon>
        <taxon>Tissierellia</taxon>
        <taxon>Tissierellales</taxon>
        <taxon>Tissierellaceae</taxon>
        <taxon>Paratissierella</taxon>
    </lineage>
</organism>
<comment type="similarity">
    <text evidence="2 12">Belongs to the type III secretion exporter family.</text>
</comment>
<accession>A0A926IFC5</accession>
<dbReference type="GO" id="GO:0005886">
    <property type="term" value="C:plasma membrane"/>
    <property type="evidence" value="ECO:0007669"/>
    <property type="project" value="UniProtKB-SubCell"/>
</dbReference>
<evidence type="ECO:0000256" key="5">
    <source>
        <dbReference type="ARBA" id="ARBA00022475"/>
    </source>
</evidence>
<keyword evidence="14" id="KW-0969">Cilium</keyword>
<keyword evidence="11 12" id="KW-1006">Bacterial flagellum protein export</keyword>
<sequence>MNDKDNKTEEATPKRLKDAKKKGQVAKSGDLSAAASLFVFMMFIGVLGNYLFSNSLKFLKTSLQTDYTVSITKSNLGSLFIKNIINFVVLVLPFALIAIVIGIGISLVQTGFIFSTEPLKPDLKRLNPIEGFKGIFSKKSIFNLVKNILKLFLVFYMTYKNLTKNINQIINSGNLGTEKIFFFLLDFIKDLTFNIILVMFALSIVDYVFQKRDFKKNLRMTKQEVMDEFKEMEGNPEIKSFRASKQRQISMSRMMSSIKESTVVVTNPTHIAVVLRYDSKLDKAPIVTAKGEDYLAEKIKEVARINKIPIMENRELARAMYRKVEIGDQVPVDLYKAVAEILAVVYQMQEKNKGKI</sequence>
<evidence type="ECO:0000256" key="3">
    <source>
        <dbReference type="ARBA" id="ARBA00021622"/>
    </source>
</evidence>
<keyword evidence="5 12" id="KW-1003">Cell membrane</keyword>
<dbReference type="GO" id="GO:0009306">
    <property type="term" value="P:protein secretion"/>
    <property type="evidence" value="ECO:0007669"/>
    <property type="project" value="InterPro"/>
</dbReference>
<dbReference type="Gene3D" id="3.40.1690.10">
    <property type="entry name" value="secretion proteins EscU"/>
    <property type="match status" value="1"/>
</dbReference>
<feature type="transmembrane region" description="Helical" evidence="12">
    <location>
        <begin position="191"/>
        <end position="209"/>
    </location>
</feature>
<keyword evidence="14" id="KW-0966">Cell projection</keyword>
<evidence type="ECO:0000256" key="13">
    <source>
        <dbReference type="SAM" id="MobiDB-lite"/>
    </source>
</evidence>